<reference evidence="1 4" key="2">
    <citation type="submission" date="2019-11" db="EMBL/GenBank/DDBJ databases">
        <title>Flavobacterium resistens genome.</title>
        <authorList>
            <person name="Wilson V.M."/>
            <person name="Newman J.D."/>
        </authorList>
    </citation>
    <scope>NUCLEOTIDE SEQUENCE [LARGE SCALE GENOMIC DNA]</scope>
    <source>
        <strain evidence="1 4">DSM 19382</strain>
    </source>
</reference>
<evidence type="ECO:0000313" key="1">
    <source>
        <dbReference type="EMBL" id="MRX67023.1"/>
    </source>
</evidence>
<dbReference type="Proteomes" id="UP000317289">
    <property type="component" value="Unassembled WGS sequence"/>
</dbReference>
<keyword evidence="4" id="KW-1185">Reference proteome</keyword>
<name>A0A521CVM7_9FLAO</name>
<accession>A0A521CVM7</accession>
<reference evidence="2 3" key="1">
    <citation type="submission" date="2017-05" db="EMBL/GenBank/DDBJ databases">
        <authorList>
            <person name="Varghese N."/>
            <person name="Submissions S."/>
        </authorList>
    </citation>
    <scope>NUCLEOTIDE SEQUENCE [LARGE SCALE GENOMIC DNA]</scope>
    <source>
        <strain evidence="2 3">DSM 19382</strain>
    </source>
</reference>
<organism evidence="2 3">
    <name type="scientific">Flavobacterium resistens</name>
    <dbReference type="NCBI Taxonomy" id="443612"/>
    <lineage>
        <taxon>Bacteria</taxon>
        <taxon>Pseudomonadati</taxon>
        <taxon>Bacteroidota</taxon>
        <taxon>Flavobacteriia</taxon>
        <taxon>Flavobacteriales</taxon>
        <taxon>Flavobacteriaceae</taxon>
        <taxon>Flavobacterium</taxon>
    </lineage>
</organism>
<evidence type="ECO:0000313" key="2">
    <source>
        <dbReference type="EMBL" id="SMO63475.1"/>
    </source>
</evidence>
<dbReference type="PROSITE" id="PS51257">
    <property type="entry name" value="PROKAR_LIPOPROTEIN"/>
    <property type="match status" value="1"/>
</dbReference>
<dbReference type="Proteomes" id="UP000468990">
    <property type="component" value="Unassembled WGS sequence"/>
</dbReference>
<evidence type="ECO:0000313" key="4">
    <source>
        <dbReference type="Proteomes" id="UP000468990"/>
    </source>
</evidence>
<proteinExistence type="predicted"/>
<dbReference type="RefSeq" id="WP_142450587.1">
    <property type="nucleotide sequence ID" value="NZ_FXTA01000002.1"/>
</dbReference>
<sequence length="197" mass="21725">MKNAPKLLLISFLLMAIGCKNETQNDTAVAAENTGSAEISVEAKPATPKSLNQVTAKEAFELKPSEIYCKDSVPKNKEVYAVIVDWTLSSNKNSLVAFKSGEASILLNGIDIQFEMNPQSFNSLSTSLIEKAEKALSSCTPATERTEPAQNQVKVYVLTADGKYVYENKINEFKKNKEMYDVFETATNLLLQSRKAL</sequence>
<dbReference type="EMBL" id="FXTA01000002">
    <property type="protein sequence ID" value="SMO63475.1"/>
    <property type="molecule type" value="Genomic_DNA"/>
</dbReference>
<evidence type="ECO:0000313" key="3">
    <source>
        <dbReference type="Proteomes" id="UP000317289"/>
    </source>
</evidence>
<gene>
    <name evidence="1" type="ORF">GJU42_03490</name>
    <name evidence="2" type="ORF">SAMN06265349_102955</name>
</gene>
<dbReference type="OrthoDB" id="9921491at2"/>
<protein>
    <submittedName>
        <fullName evidence="2">Uncharacterized protein</fullName>
    </submittedName>
</protein>
<dbReference type="AlphaFoldDB" id="A0A521CVM7"/>
<dbReference type="EMBL" id="WKKG01000001">
    <property type="protein sequence ID" value="MRX67023.1"/>
    <property type="molecule type" value="Genomic_DNA"/>
</dbReference>